<evidence type="ECO:0008006" key="3">
    <source>
        <dbReference type="Google" id="ProtNLM"/>
    </source>
</evidence>
<dbReference type="Pfam" id="PF06935">
    <property type="entry name" value="DUF1284"/>
    <property type="match status" value="1"/>
</dbReference>
<gene>
    <name evidence="1" type="ORF">FHS18_004842</name>
</gene>
<proteinExistence type="predicted"/>
<dbReference type="Proteomes" id="UP000570361">
    <property type="component" value="Unassembled WGS sequence"/>
</dbReference>
<accession>A0A7W5B1I5</accession>
<comment type="caution">
    <text evidence="1">The sequence shown here is derived from an EMBL/GenBank/DDBJ whole genome shotgun (WGS) entry which is preliminary data.</text>
</comment>
<reference evidence="1 2" key="1">
    <citation type="submission" date="2020-08" db="EMBL/GenBank/DDBJ databases">
        <title>Genomic Encyclopedia of Type Strains, Phase III (KMG-III): the genomes of soil and plant-associated and newly described type strains.</title>
        <authorList>
            <person name="Whitman W."/>
        </authorList>
    </citation>
    <scope>NUCLEOTIDE SEQUENCE [LARGE SCALE GENOMIC DNA]</scope>
    <source>
        <strain evidence="1 2">CECT 5862</strain>
    </source>
</reference>
<evidence type="ECO:0000313" key="1">
    <source>
        <dbReference type="EMBL" id="MBB3112740.1"/>
    </source>
</evidence>
<dbReference type="InterPro" id="IPR009702">
    <property type="entry name" value="DUF1284"/>
</dbReference>
<keyword evidence="2" id="KW-1185">Reference proteome</keyword>
<name>A0A7W5B1I5_9BACL</name>
<protein>
    <recommendedName>
        <fullName evidence="3">DUF1284 domain-containing protein</fullName>
    </recommendedName>
</protein>
<organism evidence="1 2">
    <name type="scientific">Paenibacillus phyllosphaerae</name>
    <dbReference type="NCBI Taxonomy" id="274593"/>
    <lineage>
        <taxon>Bacteria</taxon>
        <taxon>Bacillati</taxon>
        <taxon>Bacillota</taxon>
        <taxon>Bacilli</taxon>
        <taxon>Bacillales</taxon>
        <taxon>Paenibacillaceae</taxon>
        <taxon>Paenibacillus</taxon>
    </lineage>
</organism>
<sequence>MAIRLRGHHLLCLLGFRGMGYSEAYVHNMKQVYRRLLEDSSTSCTLVSGPDQLCACFPADGDYHCESRTVSERDAAILARLGLAVGQTVSWQDILERVKHNVAPADLNAICATCPWLPYGVCQEGVGLVAAGKRLPAI</sequence>
<dbReference type="AlphaFoldDB" id="A0A7W5B1I5"/>
<dbReference type="EMBL" id="JACHXK010000014">
    <property type="protein sequence ID" value="MBB3112740.1"/>
    <property type="molecule type" value="Genomic_DNA"/>
</dbReference>
<evidence type="ECO:0000313" key="2">
    <source>
        <dbReference type="Proteomes" id="UP000570361"/>
    </source>
</evidence>
<dbReference type="RefSeq" id="WP_183602853.1">
    <property type="nucleotide sequence ID" value="NZ_JACHXK010000014.1"/>
</dbReference>